<dbReference type="GeneID" id="136078004"/>
<accession>A0ABM4BI34</accession>
<proteinExistence type="predicted"/>
<organism evidence="1 2">
    <name type="scientific">Hydra vulgaris</name>
    <name type="common">Hydra</name>
    <name type="synonym">Hydra attenuata</name>
    <dbReference type="NCBI Taxonomy" id="6087"/>
    <lineage>
        <taxon>Eukaryota</taxon>
        <taxon>Metazoa</taxon>
        <taxon>Cnidaria</taxon>
        <taxon>Hydrozoa</taxon>
        <taxon>Hydroidolina</taxon>
        <taxon>Anthoathecata</taxon>
        <taxon>Aplanulata</taxon>
        <taxon>Hydridae</taxon>
        <taxon>Hydra</taxon>
    </lineage>
</organism>
<keyword evidence="1" id="KW-1185">Reference proteome</keyword>
<reference evidence="2" key="1">
    <citation type="submission" date="2025-08" db="UniProtKB">
        <authorList>
            <consortium name="RefSeq"/>
        </authorList>
    </citation>
    <scope>IDENTIFICATION</scope>
</reference>
<protein>
    <submittedName>
        <fullName evidence="2">Uncharacterized protein LOC136078004</fullName>
    </submittedName>
</protein>
<sequence length="184" mass="21727">MQDILNEKFCHFNVAEKAVMHYCNTHFHPIRVDNKEKIESYNKKVKQESQIKNQPLDSIYACRWTCKNFGHQKPYLMKKNQGKRNNQAILPCGCKMFIYVSYDNQRQCYGVKKLFLEHNHPYCIEEFSMYSSQRQPKGLLEQQTLMLIEHGANTALVTDSLNRSGLKTKPRDIYNIKQKLKFKG</sequence>
<name>A0ABM4BI34_HYDVU</name>
<evidence type="ECO:0000313" key="2">
    <source>
        <dbReference type="RefSeq" id="XP_065648677.1"/>
    </source>
</evidence>
<dbReference type="Proteomes" id="UP001652625">
    <property type="component" value="Chromosome 03"/>
</dbReference>
<gene>
    <name evidence="2" type="primary">LOC136078004</name>
</gene>
<evidence type="ECO:0000313" key="1">
    <source>
        <dbReference type="Proteomes" id="UP001652625"/>
    </source>
</evidence>
<dbReference type="RefSeq" id="XP_065648677.1">
    <property type="nucleotide sequence ID" value="XM_065792605.1"/>
</dbReference>